<feature type="transmembrane region" description="Helical" evidence="7">
    <location>
        <begin position="24"/>
        <end position="44"/>
    </location>
</feature>
<evidence type="ECO:0000256" key="2">
    <source>
        <dbReference type="ARBA" id="ARBA00022475"/>
    </source>
</evidence>
<evidence type="ECO:0000256" key="4">
    <source>
        <dbReference type="ARBA" id="ARBA00022692"/>
    </source>
</evidence>
<dbReference type="GO" id="GO:0008961">
    <property type="term" value="F:phosphatidylglycerol-prolipoprotein diacylglyceryl transferase activity"/>
    <property type="evidence" value="ECO:0007669"/>
    <property type="project" value="UniProtKB-EC"/>
</dbReference>
<comment type="similarity">
    <text evidence="1 7">Belongs to the Lgt family.</text>
</comment>
<evidence type="ECO:0000313" key="9">
    <source>
        <dbReference type="Proteomes" id="UP001596978"/>
    </source>
</evidence>
<feature type="binding site" evidence="7">
    <location>
        <position position="150"/>
    </location>
    <ligand>
        <name>a 1,2-diacyl-sn-glycero-3-phospho-(1'-sn-glycerol)</name>
        <dbReference type="ChEBI" id="CHEBI:64716"/>
    </ligand>
</feature>
<organism evidence="8 9">
    <name type="scientific">Sungkyunkwania multivorans</name>
    <dbReference type="NCBI Taxonomy" id="1173618"/>
    <lineage>
        <taxon>Bacteria</taxon>
        <taxon>Pseudomonadati</taxon>
        <taxon>Bacteroidota</taxon>
        <taxon>Flavobacteriia</taxon>
        <taxon>Flavobacteriales</taxon>
        <taxon>Flavobacteriaceae</taxon>
        <taxon>Sungkyunkwania</taxon>
    </lineage>
</organism>
<dbReference type="NCBIfam" id="TIGR00544">
    <property type="entry name" value="lgt"/>
    <property type="match status" value="1"/>
</dbReference>
<proteinExistence type="inferred from homology"/>
<dbReference type="RefSeq" id="WP_386402282.1">
    <property type="nucleotide sequence ID" value="NZ_JBHTJH010000001.1"/>
</dbReference>
<keyword evidence="5 7" id="KW-1133">Transmembrane helix</keyword>
<protein>
    <recommendedName>
        <fullName evidence="7">Phosphatidylglycerol--prolipoprotein diacylglyceryl transferase</fullName>
        <ecNumber evidence="7">2.5.1.145</ecNumber>
    </recommendedName>
</protein>
<feature type="transmembrane region" description="Helical" evidence="7">
    <location>
        <begin position="134"/>
        <end position="152"/>
    </location>
</feature>
<keyword evidence="3 7" id="KW-0808">Transferase</keyword>
<dbReference type="PANTHER" id="PTHR30589">
    <property type="entry name" value="PROLIPOPROTEIN DIACYLGLYCERYL TRANSFERASE"/>
    <property type="match status" value="1"/>
</dbReference>
<evidence type="ECO:0000256" key="6">
    <source>
        <dbReference type="ARBA" id="ARBA00023136"/>
    </source>
</evidence>
<keyword evidence="2 7" id="KW-1003">Cell membrane</keyword>
<dbReference type="HAMAP" id="MF_01147">
    <property type="entry name" value="Lgt"/>
    <property type="match status" value="1"/>
</dbReference>
<feature type="transmembrane region" description="Helical" evidence="7">
    <location>
        <begin position="242"/>
        <end position="266"/>
    </location>
</feature>
<evidence type="ECO:0000256" key="7">
    <source>
        <dbReference type="HAMAP-Rule" id="MF_01147"/>
    </source>
</evidence>
<accession>A0ABW3CSI3</accession>
<reference evidence="9" key="1">
    <citation type="journal article" date="2019" name="Int. J. Syst. Evol. Microbiol.">
        <title>The Global Catalogue of Microorganisms (GCM) 10K type strain sequencing project: providing services to taxonomists for standard genome sequencing and annotation.</title>
        <authorList>
            <consortium name="The Broad Institute Genomics Platform"/>
            <consortium name="The Broad Institute Genome Sequencing Center for Infectious Disease"/>
            <person name="Wu L."/>
            <person name="Ma J."/>
        </authorList>
    </citation>
    <scope>NUCLEOTIDE SEQUENCE [LARGE SCALE GENOMIC DNA]</scope>
    <source>
        <strain evidence="9">CCUG 62952</strain>
    </source>
</reference>
<evidence type="ECO:0000256" key="5">
    <source>
        <dbReference type="ARBA" id="ARBA00022989"/>
    </source>
</evidence>
<feature type="transmembrane region" description="Helical" evidence="7">
    <location>
        <begin position="213"/>
        <end position="230"/>
    </location>
</feature>
<name>A0ABW3CSI3_9FLAO</name>
<comment type="subcellular location">
    <subcellularLocation>
        <location evidence="7">Cell membrane</location>
        <topology evidence="7">Multi-pass membrane protein</topology>
    </subcellularLocation>
</comment>
<gene>
    <name evidence="7 8" type="primary">lgt</name>
    <name evidence="8" type="ORF">ACFQ1M_00410</name>
</gene>
<evidence type="ECO:0000313" key="8">
    <source>
        <dbReference type="EMBL" id="MFD0860651.1"/>
    </source>
</evidence>
<keyword evidence="9" id="KW-1185">Reference proteome</keyword>
<keyword evidence="4 7" id="KW-0812">Transmembrane</keyword>
<comment type="function">
    <text evidence="7">Catalyzes the transfer of the diacylglyceryl group from phosphatidylglycerol to the sulfhydryl group of the N-terminal cysteine of a prolipoprotein, the first step in the formation of mature lipoproteins.</text>
</comment>
<comment type="caution">
    <text evidence="8">The sequence shown here is derived from an EMBL/GenBank/DDBJ whole genome shotgun (WGS) entry which is preliminary data.</text>
</comment>
<feature type="transmembrane region" description="Helical" evidence="7">
    <location>
        <begin position="98"/>
        <end position="122"/>
    </location>
</feature>
<evidence type="ECO:0000256" key="3">
    <source>
        <dbReference type="ARBA" id="ARBA00022679"/>
    </source>
</evidence>
<dbReference type="Proteomes" id="UP001596978">
    <property type="component" value="Unassembled WGS sequence"/>
</dbReference>
<dbReference type="Pfam" id="PF01790">
    <property type="entry name" value="LGT"/>
    <property type="match status" value="1"/>
</dbReference>
<evidence type="ECO:0000256" key="1">
    <source>
        <dbReference type="ARBA" id="ARBA00007150"/>
    </source>
</evidence>
<dbReference type="InterPro" id="IPR001640">
    <property type="entry name" value="Lgt"/>
</dbReference>
<feature type="transmembrane region" description="Helical" evidence="7">
    <location>
        <begin position="56"/>
        <end position="78"/>
    </location>
</feature>
<dbReference type="EMBL" id="JBHTJH010000001">
    <property type="protein sequence ID" value="MFD0860651.1"/>
    <property type="molecule type" value="Genomic_DNA"/>
</dbReference>
<dbReference type="PANTHER" id="PTHR30589:SF0">
    <property type="entry name" value="PHOSPHATIDYLGLYCEROL--PROLIPOPROTEIN DIACYLGLYCERYL TRANSFERASE"/>
    <property type="match status" value="1"/>
</dbReference>
<keyword evidence="6 7" id="KW-0472">Membrane</keyword>
<comment type="catalytic activity">
    <reaction evidence="7">
        <text>L-cysteinyl-[prolipoprotein] + a 1,2-diacyl-sn-glycero-3-phospho-(1'-sn-glycerol) = an S-1,2-diacyl-sn-glyceryl-L-cysteinyl-[prolipoprotein] + sn-glycerol 1-phosphate + H(+)</text>
        <dbReference type="Rhea" id="RHEA:56712"/>
        <dbReference type="Rhea" id="RHEA-COMP:14679"/>
        <dbReference type="Rhea" id="RHEA-COMP:14680"/>
        <dbReference type="ChEBI" id="CHEBI:15378"/>
        <dbReference type="ChEBI" id="CHEBI:29950"/>
        <dbReference type="ChEBI" id="CHEBI:57685"/>
        <dbReference type="ChEBI" id="CHEBI:64716"/>
        <dbReference type="ChEBI" id="CHEBI:140658"/>
        <dbReference type="EC" id="2.5.1.145"/>
    </reaction>
</comment>
<dbReference type="EC" id="2.5.1.145" evidence="7"/>
<sequence>MTFLSIVWDPNDTLFEIGNFPIKYYGLMWMLAFVLGFLIIKNIFKKEGQPLERLDPLFMYTVLSIMIGARLGHVLFYQTELIWQSPLEVFLPIKLNPFRFTGFRGLASHGAAIGAVIGMYLYKRKYPDLKLSWILDRLVIPSALGAVFVRFGNFMNSEIVGEPTNSDYGVIFKQLGENFPRHPAQLYEAIGYVFVFLILYFIYYKTDKGQKPWYLFGLFFVLLMTVRFFAEFFKRSQGGFESALGVFTTGQWLSIPFIIIGLYLMFRKQPATA</sequence>
<comment type="pathway">
    <text evidence="7">Protein modification; lipoprotein biosynthesis (diacylglyceryl transfer).</text>
</comment>
<feature type="transmembrane region" description="Helical" evidence="7">
    <location>
        <begin position="186"/>
        <end position="204"/>
    </location>
</feature>